<dbReference type="InterPro" id="IPR000524">
    <property type="entry name" value="Tscrpt_reg_HTH_GntR"/>
</dbReference>
<dbReference type="SUPFAM" id="SSF53383">
    <property type="entry name" value="PLP-dependent transferases"/>
    <property type="match status" value="1"/>
</dbReference>
<dbReference type="Proteomes" id="UP000199377">
    <property type="component" value="Unassembled WGS sequence"/>
</dbReference>
<dbReference type="OrthoDB" id="9808770at2"/>
<keyword evidence="5" id="KW-0804">Transcription</keyword>
<dbReference type="AlphaFoldDB" id="A0A1I3JWX3"/>
<keyword evidence="4" id="KW-0238">DNA-binding</keyword>
<feature type="domain" description="HTH gntR-type" evidence="7">
    <location>
        <begin position="22"/>
        <end position="90"/>
    </location>
</feature>
<dbReference type="InterPro" id="IPR051446">
    <property type="entry name" value="HTH_trans_reg/aminotransferase"/>
</dbReference>
<dbReference type="GO" id="GO:0003677">
    <property type="term" value="F:DNA binding"/>
    <property type="evidence" value="ECO:0007669"/>
    <property type="project" value="UniProtKB-KW"/>
</dbReference>
<accession>A0A1I3JWX3</accession>
<dbReference type="Gene3D" id="1.10.10.10">
    <property type="entry name" value="Winged helix-like DNA-binding domain superfamily/Winged helix DNA-binding domain"/>
    <property type="match status" value="1"/>
</dbReference>
<dbReference type="Pfam" id="PF00392">
    <property type="entry name" value="GntR"/>
    <property type="match status" value="1"/>
</dbReference>
<dbReference type="PANTHER" id="PTHR46577">
    <property type="entry name" value="HTH-TYPE TRANSCRIPTIONAL REGULATORY PROTEIN GABR"/>
    <property type="match status" value="1"/>
</dbReference>
<gene>
    <name evidence="8" type="ORF">SAMN05216258_108195</name>
</gene>
<dbReference type="GO" id="GO:0003700">
    <property type="term" value="F:DNA-binding transcription factor activity"/>
    <property type="evidence" value="ECO:0007669"/>
    <property type="project" value="InterPro"/>
</dbReference>
<keyword evidence="9" id="KW-1185">Reference proteome</keyword>
<evidence type="ECO:0000313" key="9">
    <source>
        <dbReference type="Proteomes" id="UP000199377"/>
    </source>
</evidence>
<protein>
    <submittedName>
        <fullName evidence="8">Transcriptional regulator, GntR family</fullName>
    </submittedName>
</protein>
<keyword evidence="2" id="KW-0663">Pyridoxal phosphate</keyword>
<dbReference type="RefSeq" id="WP_092861903.1">
    <property type="nucleotide sequence ID" value="NZ_FOQH01000008.1"/>
</dbReference>
<proteinExistence type="inferred from homology"/>
<dbReference type="PROSITE" id="PS50949">
    <property type="entry name" value="HTH_GNTR"/>
    <property type="match status" value="1"/>
</dbReference>
<evidence type="ECO:0000256" key="4">
    <source>
        <dbReference type="ARBA" id="ARBA00023125"/>
    </source>
</evidence>
<dbReference type="EMBL" id="FOQH01000008">
    <property type="protein sequence ID" value="SFI64731.1"/>
    <property type="molecule type" value="Genomic_DNA"/>
</dbReference>
<feature type="region of interest" description="Disordered" evidence="6">
    <location>
        <begin position="96"/>
        <end position="120"/>
    </location>
</feature>
<organism evidence="8 9">
    <name type="scientific">Albimonas pacifica</name>
    <dbReference type="NCBI Taxonomy" id="1114924"/>
    <lineage>
        <taxon>Bacteria</taxon>
        <taxon>Pseudomonadati</taxon>
        <taxon>Pseudomonadota</taxon>
        <taxon>Alphaproteobacteria</taxon>
        <taxon>Rhodobacterales</taxon>
        <taxon>Paracoccaceae</taxon>
        <taxon>Albimonas</taxon>
    </lineage>
</organism>
<comment type="similarity">
    <text evidence="1">In the C-terminal section; belongs to the class-I pyridoxal-phosphate-dependent aminotransferase family.</text>
</comment>
<evidence type="ECO:0000256" key="2">
    <source>
        <dbReference type="ARBA" id="ARBA00022898"/>
    </source>
</evidence>
<dbReference type="GO" id="GO:0030170">
    <property type="term" value="F:pyridoxal phosphate binding"/>
    <property type="evidence" value="ECO:0007669"/>
    <property type="project" value="InterPro"/>
</dbReference>
<evidence type="ECO:0000256" key="3">
    <source>
        <dbReference type="ARBA" id="ARBA00023015"/>
    </source>
</evidence>
<dbReference type="InterPro" id="IPR036390">
    <property type="entry name" value="WH_DNA-bd_sf"/>
</dbReference>
<dbReference type="SUPFAM" id="SSF46785">
    <property type="entry name" value="Winged helix' DNA-binding domain"/>
    <property type="match status" value="1"/>
</dbReference>
<dbReference type="SMART" id="SM00345">
    <property type="entry name" value="HTH_GNTR"/>
    <property type="match status" value="1"/>
</dbReference>
<evidence type="ECO:0000313" key="8">
    <source>
        <dbReference type="EMBL" id="SFI64731.1"/>
    </source>
</evidence>
<evidence type="ECO:0000256" key="6">
    <source>
        <dbReference type="SAM" id="MobiDB-lite"/>
    </source>
</evidence>
<dbReference type="InterPro" id="IPR015424">
    <property type="entry name" value="PyrdxlP-dep_Trfase"/>
</dbReference>
<reference evidence="8 9" key="1">
    <citation type="submission" date="2016-10" db="EMBL/GenBank/DDBJ databases">
        <authorList>
            <person name="de Groot N.N."/>
        </authorList>
    </citation>
    <scope>NUCLEOTIDE SEQUENCE [LARGE SCALE GENOMIC DNA]</scope>
    <source>
        <strain evidence="8 9">CGMCC 1.11030</strain>
    </source>
</reference>
<dbReference type="CDD" id="cd00609">
    <property type="entry name" value="AAT_like"/>
    <property type="match status" value="1"/>
</dbReference>
<dbReference type="Pfam" id="PF00155">
    <property type="entry name" value="Aminotran_1_2"/>
    <property type="match status" value="1"/>
</dbReference>
<sequence length="474" mass="49966">MSRSQTNSPDWSALAPVVPGEGPRARAVYAALRRLIETRRVPPGGKLPPTRELAARLKVARGAVVAAYEQLAAEGFVEARQGAGTFVAEAVPAAPHGAPALRRDPAPPRPQPGKLGSGTADARTLQVLRSLYRRALERPPDSFLHYGDPRGDHALRVEIAAYLRAARGMAAEPEQILVTGGTQAALDLAVRATLRPGDAAWIEDPCYPMARACLEGAGLDLVPAPVDGQGLDVAQGMRLRAGARAAYVTPSHQFPLGVTLSMPRRLALLDWAAQAGAWIFEDDYDSEFRYTGAPLASLHGMDRAGRVIYLASFSKAIAPGLRLGFAVLPPELVARALTIRDATDRYPAALSQSVMTAFLAEGHYAAHLRRARKRLRAARDALVEGFAGGPFEARAPEQGLHLIAWAPPGADEARVHAVAEAAGLSSRALAGAAFSPPARPGLVVGFAGFEADALRAAARRASRAVAAALEGRAA</sequence>
<dbReference type="CDD" id="cd07377">
    <property type="entry name" value="WHTH_GntR"/>
    <property type="match status" value="1"/>
</dbReference>
<dbReference type="PRINTS" id="PR00035">
    <property type="entry name" value="HTHGNTR"/>
</dbReference>
<dbReference type="STRING" id="1114924.SAMN05216258_108195"/>
<dbReference type="Gene3D" id="3.40.640.10">
    <property type="entry name" value="Type I PLP-dependent aspartate aminotransferase-like (Major domain)"/>
    <property type="match status" value="1"/>
</dbReference>
<evidence type="ECO:0000256" key="1">
    <source>
        <dbReference type="ARBA" id="ARBA00005384"/>
    </source>
</evidence>
<keyword evidence="3" id="KW-0805">Transcription regulation</keyword>
<dbReference type="InterPro" id="IPR036388">
    <property type="entry name" value="WH-like_DNA-bd_sf"/>
</dbReference>
<dbReference type="InterPro" id="IPR004839">
    <property type="entry name" value="Aminotransferase_I/II_large"/>
</dbReference>
<name>A0A1I3JWX3_9RHOB</name>
<dbReference type="PANTHER" id="PTHR46577:SF1">
    <property type="entry name" value="HTH-TYPE TRANSCRIPTIONAL REGULATORY PROTEIN GABR"/>
    <property type="match status" value="1"/>
</dbReference>
<evidence type="ECO:0000256" key="5">
    <source>
        <dbReference type="ARBA" id="ARBA00023163"/>
    </source>
</evidence>
<evidence type="ECO:0000259" key="7">
    <source>
        <dbReference type="PROSITE" id="PS50949"/>
    </source>
</evidence>
<dbReference type="InterPro" id="IPR015421">
    <property type="entry name" value="PyrdxlP-dep_Trfase_major"/>
</dbReference>